<dbReference type="EMBL" id="LS483470">
    <property type="protein sequence ID" value="SQI43462.1"/>
    <property type="molecule type" value="Genomic_DNA"/>
</dbReference>
<name>A0A2X4V9Q6_9GAMM</name>
<protein>
    <submittedName>
        <fullName evidence="1">Uncharacterized protein</fullName>
    </submittedName>
</protein>
<proteinExistence type="predicted"/>
<reference evidence="1 2" key="1">
    <citation type="submission" date="2018-06" db="EMBL/GenBank/DDBJ databases">
        <authorList>
            <consortium name="Pathogen Informatics"/>
            <person name="Doyle S."/>
        </authorList>
    </citation>
    <scope>NUCLEOTIDE SEQUENCE [LARGE SCALE GENOMIC DNA]</scope>
    <source>
        <strain evidence="1 2">NCTC12151</strain>
    </source>
</reference>
<evidence type="ECO:0000313" key="2">
    <source>
        <dbReference type="Proteomes" id="UP000249005"/>
    </source>
</evidence>
<evidence type="ECO:0000313" key="1">
    <source>
        <dbReference type="EMBL" id="SQI43462.1"/>
    </source>
</evidence>
<sequence>MVIYIMLPLRLIERCYGAGNFDEAEDDIFQALWESRDDKKTEPGWQISIDSQHENPYFHALILTVDGISSKAVSG</sequence>
<accession>A0A2X4V9Q6</accession>
<keyword evidence="2" id="KW-1185">Reference proteome</keyword>
<gene>
    <name evidence="1" type="ORF">NCTC12151_03077</name>
</gene>
<organism evidence="1 2">
    <name type="scientific">Leminorella richardii</name>
    <dbReference type="NCBI Taxonomy" id="158841"/>
    <lineage>
        <taxon>Bacteria</taxon>
        <taxon>Pseudomonadati</taxon>
        <taxon>Pseudomonadota</taxon>
        <taxon>Gammaproteobacteria</taxon>
        <taxon>Enterobacterales</taxon>
        <taxon>Budviciaceae</taxon>
        <taxon>Leminorella</taxon>
    </lineage>
</organism>
<dbReference type="AlphaFoldDB" id="A0A2X4V9Q6"/>
<dbReference type="RefSeq" id="WP_111741424.1">
    <property type="nucleotide sequence ID" value="NZ_LR698987.1"/>
</dbReference>
<dbReference type="Proteomes" id="UP000249005">
    <property type="component" value="Chromosome 1"/>
</dbReference>
<dbReference type="KEGG" id="lri:NCTC12151_03077"/>
<dbReference type="OrthoDB" id="6053103at2"/>